<evidence type="ECO:0000313" key="2">
    <source>
        <dbReference type="EMBL" id="ACM21244.1"/>
    </source>
</evidence>
<dbReference type="PANTHER" id="PTHR37530:SF1">
    <property type="entry name" value="OUTER MEMBRANE PROTEIN SLP"/>
    <property type="match status" value="1"/>
</dbReference>
<dbReference type="PIRSF" id="PIRSF004982">
    <property type="entry name" value="SlP"/>
    <property type="match status" value="1"/>
</dbReference>
<protein>
    <submittedName>
        <fullName evidence="2">Outer membrane lipoprotein, Slp family</fullName>
    </submittedName>
</protein>
<name>B9M2P8_GEODF</name>
<dbReference type="KEGG" id="geo:Geob_2901"/>
<reference evidence="2 3" key="1">
    <citation type="submission" date="2009-01" db="EMBL/GenBank/DDBJ databases">
        <title>Complete sequence of Geobacter sp. FRC-32.</title>
        <authorList>
            <consortium name="US DOE Joint Genome Institute"/>
            <person name="Lucas S."/>
            <person name="Copeland A."/>
            <person name="Lapidus A."/>
            <person name="Glavina del Rio T."/>
            <person name="Dalin E."/>
            <person name="Tice H."/>
            <person name="Bruce D."/>
            <person name="Goodwin L."/>
            <person name="Pitluck S."/>
            <person name="Saunders E."/>
            <person name="Brettin T."/>
            <person name="Detter J.C."/>
            <person name="Han C."/>
            <person name="Larimer F."/>
            <person name="Land M."/>
            <person name="Hauser L."/>
            <person name="Kyrpides N."/>
            <person name="Ovchinnikova G."/>
            <person name="Kostka J."/>
            <person name="Richardson P."/>
        </authorList>
    </citation>
    <scope>NUCLEOTIDE SEQUENCE [LARGE SCALE GENOMIC DNA]</scope>
    <source>
        <strain evidence="3">DSM 22248 / JCM 15807 / FRC-32</strain>
    </source>
</reference>
<keyword evidence="3" id="KW-1185">Reference proteome</keyword>
<dbReference type="GO" id="GO:0019867">
    <property type="term" value="C:outer membrane"/>
    <property type="evidence" value="ECO:0007669"/>
    <property type="project" value="InterPro"/>
</dbReference>
<sequence length="184" mass="20469">MDKLSLLLVLALALPSCAHVITEEARKQIDKNIDFNDVKKSADAFIGKKILVGGKIAGVRNYNEGGRMEVVQFTLDKTGFPIEISKSAGRFIATSPDFIDPIIYKTGRLVTLAGEVKGKKTGTVDGAEYTFPVIGIKEIFAWKQNEDEKGFTSPSPSFYNNYNPYDFSHDVPLWYRPTGPVFRQ</sequence>
<dbReference type="OrthoDB" id="5397282at2"/>
<accession>B9M2P8</accession>
<keyword evidence="2" id="KW-0449">Lipoprotein</keyword>
<gene>
    <name evidence="2" type="ordered locus">Geob_2901</name>
</gene>
<proteinExistence type="predicted"/>
<dbReference type="RefSeq" id="WP_012647972.1">
    <property type="nucleotide sequence ID" value="NC_011979.1"/>
</dbReference>
<feature type="chain" id="PRO_5002888904" evidence="1">
    <location>
        <begin position="19"/>
        <end position="184"/>
    </location>
</feature>
<dbReference type="PANTHER" id="PTHR37530">
    <property type="entry name" value="OUTER MEMBRANE PROTEIN SLP"/>
    <property type="match status" value="1"/>
</dbReference>
<dbReference type="InterPro" id="IPR004658">
    <property type="entry name" value="OMP_Slp"/>
</dbReference>
<organism evidence="2 3">
    <name type="scientific">Geotalea daltonii (strain DSM 22248 / JCM 15807 / FRC-32)</name>
    <name type="common">Geobacter daltonii</name>
    <dbReference type="NCBI Taxonomy" id="316067"/>
    <lineage>
        <taxon>Bacteria</taxon>
        <taxon>Pseudomonadati</taxon>
        <taxon>Thermodesulfobacteriota</taxon>
        <taxon>Desulfuromonadia</taxon>
        <taxon>Geobacterales</taxon>
        <taxon>Geobacteraceae</taxon>
        <taxon>Geotalea</taxon>
    </lineage>
</organism>
<dbReference type="Pfam" id="PF03843">
    <property type="entry name" value="Slp"/>
    <property type="match status" value="1"/>
</dbReference>
<evidence type="ECO:0000313" key="3">
    <source>
        <dbReference type="Proteomes" id="UP000007721"/>
    </source>
</evidence>
<feature type="signal peptide" evidence="1">
    <location>
        <begin position="1"/>
        <end position="18"/>
    </location>
</feature>
<dbReference type="AlphaFoldDB" id="B9M2P8"/>
<dbReference type="eggNOG" id="COG3065">
    <property type="taxonomic scope" value="Bacteria"/>
</dbReference>
<dbReference type="HOGENOM" id="CLU_100924_2_1_7"/>
<keyword evidence="1" id="KW-0732">Signal</keyword>
<evidence type="ECO:0000256" key="1">
    <source>
        <dbReference type="SAM" id="SignalP"/>
    </source>
</evidence>
<dbReference type="EMBL" id="CP001390">
    <property type="protein sequence ID" value="ACM21244.1"/>
    <property type="molecule type" value="Genomic_DNA"/>
</dbReference>
<dbReference type="STRING" id="316067.Geob_2901"/>
<dbReference type="Proteomes" id="UP000007721">
    <property type="component" value="Chromosome"/>
</dbReference>